<dbReference type="Pfam" id="PF12833">
    <property type="entry name" value="HTH_18"/>
    <property type="match status" value="1"/>
</dbReference>
<dbReference type="Pfam" id="PF06445">
    <property type="entry name" value="GyrI-like"/>
    <property type="match status" value="1"/>
</dbReference>
<dbReference type="InterPro" id="IPR011256">
    <property type="entry name" value="Reg_factor_effector_dom_sf"/>
</dbReference>
<dbReference type="EMBL" id="JACHYB010000002">
    <property type="protein sequence ID" value="MBB3188292.1"/>
    <property type="molecule type" value="Genomic_DNA"/>
</dbReference>
<evidence type="ECO:0000313" key="5">
    <source>
        <dbReference type="Proteomes" id="UP000544222"/>
    </source>
</evidence>
<dbReference type="SUPFAM" id="SSF46689">
    <property type="entry name" value="Homeodomain-like"/>
    <property type="match status" value="1"/>
</dbReference>
<dbReference type="InterPro" id="IPR009057">
    <property type="entry name" value="Homeodomain-like_sf"/>
</dbReference>
<dbReference type="GO" id="GO:0003700">
    <property type="term" value="F:DNA-binding transcription factor activity"/>
    <property type="evidence" value="ECO:0007669"/>
    <property type="project" value="InterPro"/>
</dbReference>
<dbReference type="Proteomes" id="UP000544222">
    <property type="component" value="Unassembled WGS sequence"/>
</dbReference>
<dbReference type="InterPro" id="IPR018060">
    <property type="entry name" value="HTH_AraC"/>
</dbReference>
<proteinExistence type="predicted"/>
<dbReference type="InterPro" id="IPR029442">
    <property type="entry name" value="GyrI-like"/>
</dbReference>
<keyword evidence="5" id="KW-1185">Reference proteome</keyword>
<feature type="domain" description="HTH araC/xylS-type" evidence="3">
    <location>
        <begin position="11"/>
        <end position="110"/>
    </location>
</feature>
<dbReference type="SMART" id="SM00342">
    <property type="entry name" value="HTH_ARAC"/>
    <property type="match status" value="1"/>
</dbReference>
<reference evidence="4 5" key="1">
    <citation type="submission" date="2020-08" db="EMBL/GenBank/DDBJ databases">
        <title>Genomic Encyclopedia of Type Strains, Phase IV (KMG-IV): sequencing the most valuable type-strain genomes for metagenomic binning, comparative biology and taxonomic classification.</title>
        <authorList>
            <person name="Goeker M."/>
        </authorList>
    </citation>
    <scope>NUCLEOTIDE SEQUENCE [LARGE SCALE GENOMIC DNA]</scope>
    <source>
        <strain evidence="4 5">DSM 27471</strain>
    </source>
</reference>
<evidence type="ECO:0000313" key="4">
    <source>
        <dbReference type="EMBL" id="MBB3188292.1"/>
    </source>
</evidence>
<keyword evidence="2" id="KW-0804">Transcription</keyword>
<protein>
    <submittedName>
        <fullName evidence="4">AraC family transcriptional regulator</fullName>
    </submittedName>
</protein>
<keyword evidence="1" id="KW-0805">Transcription regulation</keyword>
<dbReference type="AlphaFoldDB" id="A0A7W5DSJ7"/>
<dbReference type="SUPFAM" id="SSF55136">
    <property type="entry name" value="Probable bacterial effector-binding domain"/>
    <property type="match status" value="1"/>
</dbReference>
<dbReference type="PANTHER" id="PTHR40055:SF1">
    <property type="entry name" value="TRANSCRIPTIONAL REGULATOR YGIV-RELATED"/>
    <property type="match status" value="1"/>
</dbReference>
<evidence type="ECO:0000259" key="3">
    <source>
        <dbReference type="PROSITE" id="PS01124"/>
    </source>
</evidence>
<dbReference type="GO" id="GO:0043565">
    <property type="term" value="F:sequence-specific DNA binding"/>
    <property type="evidence" value="ECO:0007669"/>
    <property type="project" value="InterPro"/>
</dbReference>
<evidence type="ECO:0000256" key="2">
    <source>
        <dbReference type="ARBA" id="ARBA00023163"/>
    </source>
</evidence>
<dbReference type="InterPro" id="IPR050908">
    <property type="entry name" value="SmbC-like"/>
</dbReference>
<accession>A0A7W5DSJ7</accession>
<sequence>MITVEQIVHITRILEHIEANLGHHGTYMEIAQMVPVSTTKLWCLFKEITGESYDNYIIRVKMELAYRILHAEPSLLIQLIAVLLGYGYSGSFSTAFNKAFGILPSHARFLKQKPVTRHINPDFESDIRFGGICEMADRFVVYRRVFKGYTPEKIRSNFCSLSTCVMQDNLEVCQSIGVIHDDPDYTPHNKCRYDVCFSINTAFTKPRRLYNSKWIKGGTYACYHFSGKEEELHAAWNYITRNWQDGNEYMIDITPRLEIFSKHFNNNRDRFHATLYLPVKKKKRLKS</sequence>
<name>A0A7W5DSJ7_9PORP</name>
<dbReference type="SMART" id="SM00871">
    <property type="entry name" value="AraC_E_bind"/>
    <property type="match status" value="1"/>
</dbReference>
<gene>
    <name evidence="4" type="ORF">FHX64_002490</name>
</gene>
<evidence type="ECO:0000256" key="1">
    <source>
        <dbReference type="ARBA" id="ARBA00023015"/>
    </source>
</evidence>
<organism evidence="4 5">
    <name type="scientific">Microbacter margulisiae</name>
    <dbReference type="NCBI Taxonomy" id="1350067"/>
    <lineage>
        <taxon>Bacteria</taxon>
        <taxon>Pseudomonadati</taxon>
        <taxon>Bacteroidota</taxon>
        <taxon>Bacteroidia</taxon>
        <taxon>Bacteroidales</taxon>
        <taxon>Porphyromonadaceae</taxon>
        <taxon>Microbacter</taxon>
    </lineage>
</organism>
<dbReference type="Gene3D" id="1.10.10.60">
    <property type="entry name" value="Homeodomain-like"/>
    <property type="match status" value="1"/>
</dbReference>
<dbReference type="Gene3D" id="3.20.80.10">
    <property type="entry name" value="Regulatory factor, effector binding domain"/>
    <property type="match status" value="1"/>
</dbReference>
<dbReference type="PROSITE" id="PS01124">
    <property type="entry name" value="HTH_ARAC_FAMILY_2"/>
    <property type="match status" value="1"/>
</dbReference>
<dbReference type="PANTHER" id="PTHR40055">
    <property type="entry name" value="TRANSCRIPTIONAL REGULATOR YGIV-RELATED"/>
    <property type="match status" value="1"/>
</dbReference>
<comment type="caution">
    <text evidence="4">The sequence shown here is derived from an EMBL/GenBank/DDBJ whole genome shotgun (WGS) entry which is preliminary data.</text>
</comment>
<dbReference type="RefSeq" id="WP_183414056.1">
    <property type="nucleotide sequence ID" value="NZ_JACHYB010000002.1"/>
</dbReference>
<dbReference type="InterPro" id="IPR010499">
    <property type="entry name" value="AraC_E-bd"/>
</dbReference>